<reference evidence="1 2" key="1">
    <citation type="submission" date="2010-12" db="EMBL/GenBank/DDBJ databases">
        <authorList>
            <person name="Muzny D."/>
            <person name="Qin X."/>
            <person name="Deng J."/>
            <person name="Jiang H."/>
            <person name="Liu Y."/>
            <person name="Qu J."/>
            <person name="Song X.-Z."/>
            <person name="Zhang L."/>
            <person name="Thornton R."/>
            <person name="Coyle M."/>
            <person name="Francisco L."/>
            <person name="Jackson L."/>
            <person name="Javaid M."/>
            <person name="Korchina V."/>
            <person name="Kovar C."/>
            <person name="Mata R."/>
            <person name="Mathew T."/>
            <person name="Ngo R."/>
            <person name="Nguyen L."/>
            <person name="Nguyen N."/>
            <person name="Okwuonu G."/>
            <person name="Ongeri F."/>
            <person name="Pham C."/>
            <person name="Simmons D."/>
            <person name="Wilczek-Boney K."/>
            <person name="Hale W."/>
            <person name="Jakkamsetti A."/>
            <person name="Pham P."/>
            <person name="Ruth R."/>
            <person name="San Lucas F."/>
            <person name="Warren J."/>
            <person name="Zhang J."/>
            <person name="Zhao Z."/>
            <person name="Zhou C."/>
            <person name="Zhu D."/>
            <person name="Lee S."/>
            <person name="Bess C."/>
            <person name="Blankenburg K."/>
            <person name="Forbes L."/>
            <person name="Fu Q."/>
            <person name="Gubbala S."/>
            <person name="Hirani K."/>
            <person name="Jayaseelan J.C."/>
            <person name="Lara F."/>
            <person name="Munidasa M."/>
            <person name="Palculict T."/>
            <person name="Patil S."/>
            <person name="Pu L.-L."/>
            <person name="Saada N."/>
            <person name="Tang L."/>
            <person name="Weissenberger G."/>
            <person name="Zhu Y."/>
            <person name="Hemphill L."/>
            <person name="Shang Y."/>
            <person name="Youmans B."/>
            <person name="Ayvaz T."/>
            <person name="Ross M."/>
            <person name="Santibanez J."/>
            <person name="Aqrawi P."/>
            <person name="Gross S."/>
            <person name="Joshi V."/>
            <person name="Fowler G."/>
            <person name="Nazareth L."/>
            <person name="Reid J."/>
            <person name="Worley K."/>
            <person name="Petrosino J."/>
            <person name="Highlander S."/>
            <person name="Gibbs R."/>
        </authorList>
    </citation>
    <scope>NUCLEOTIDE SEQUENCE [LARGE SCALE GENOMIC DNA]</scope>
    <source>
        <strain evidence="1 2">ATCC 51599</strain>
    </source>
</reference>
<dbReference type="Proteomes" id="UP000011021">
    <property type="component" value="Unassembled WGS sequence"/>
</dbReference>
<evidence type="ECO:0000313" key="1">
    <source>
        <dbReference type="EMBL" id="EFV95487.1"/>
    </source>
</evidence>
<dbReference type="RefSeq" id="WP_005673174.1">
    <property type="nucleotide sequence ID" value="NZ_CP146288.1"/>
</dbReference>
<dbReference type="EMBL" id="AEQP01000003">
    <property type="protein sequence ID" value="EFV95487.1"/>
    <property type="molecule type" value="Genomic_DNA"/>
</dbReference>
<organism evidence="1 2">
    <name type="scientific">Lautropia mirabilis ATCC 51599</name>
    <dbReference type="NCBI Taxonomy" id="887898"/>
    <lineage>
        <taxon>Bacteria</taxon>
        <taxon>Pseudomonadati</taxon>
        <taxon>Pseudomonadota</taxon>
        <taxon>Betaproteobacteria</taxon>
        <taxon>Burkholderiales</taxon>
        <taxon>Burkholderiaceae</taxon>
        <taxon>Lautropia</taxon>
    </lineage>
</organism>
<name>E7RW04_9BURK</name>
<dbReference type="AlphaFoldDB" id="E7RW04"/>
<proteinExistence type="predicted"/>
<dbReference type="HOGENOM" id="CLU_2935892_0_0_4"/>
<dbReference type="STRING" id="887898.HMPREF0551_0975"/>
<keyword evidence="2" id="KW-1185">Reference proteome</keyword>
<sequence>MAAWARFLVKALVLVPSVFVAAASPLWGSLLLAAPVAFGVLSCAHRAVKAARRDGWLAEI</sequence>
<protein>
    <submittedName>
        <fullName evidence="1">Uncharacterized protein</fullName>
    </submittedName>
</protein>
<accession>E7RW04</accession>
<gene>
    <name evidence="1" type="ORF">HMPREF0551_0975</name>
</gene>
<evidence type="ECO:0000313" key="2">
    <source>
        <dbReference type="Proteomes" id="UP000011021"/>
    </source>
</evidence>
<comment type="caution">
    <text evidence="1">The sequence shown here is derived from an EMBL/GenBank/DDBJ whole genome shotgun (WGS) entry which is preliminary data.</text>
</comment>